<keyword evidence="3" id="KW-1185">Reference proteome</keyword>
<keyword evidence="1" id="KW-1133">Transmembrane helix</keyword>
<sequence>MSHHVVDFLTQRPGAFFDGADRSTPSSAFQVRTPSTSTPWERVLRERADEFGFEDRLDLVMLLLELVSQVSSIVILGPVAWIGLFFILATGVAAFCFTSAMAACKPCHVDTKGELWLPYGVAEIHHVDARPRTCVPMELDIV</sequence>
<organism evidence="2 3">
    <name type="scientific">Lolium multiflorum</name>
    <name type="common">Italian ryegrass</name>
    <name type="synonym">Lolium perenne subsp. multiflorum</name>
    <dbReference type="NCBI Taxonomy" id="4521"/>
    <lineage>
        <taxon>Eukaryota</taxon>
        <taxon>Viridiplantae</taxon>
        <taxon>Streptophyta</taxon>
        <taxon>Embryophyta</taxon>
        <taxon>Tracheophyta</taxon>
        <taxon>Spermatophyta</taxon>
        <taxon>Magnoliopsida</taxon>
        <taxon>Liliopsida</taxon>
        <taxon>Poales</taxon>
        <taxon>Poaceae</taxon>
        <taxon>BOP clade</taxon>
        <taxon>Pooideae</taxon>
        <taxon>Poodae</taxon>
        <taxon>Poeae</taxon>
        <taxon>Poeae Chloroplast Group 2 (Poeae type)</taxon>
        <taxon>Loliodinae</taxon>
        <taxon>Loliinae</taxon>
        <taxon>Lolium</taxon>
    </lineage>
</organism>
<feature type="transmembrane region" description="Helical" evidence="1">
    <location>
        <begin position="82"/>
        <end position="104"/>
    </location>
</feature>
<protein>
    <submittedName>
        <fullName evidence="2">Uncharacterized protein</fullName>
    </submittedName>
</protein>
<proteinExistence type="predicted"/>
<evidence type="ECO:0000256" key="1">
    <source>
        <dbReference type="SAM" id="Phobius"/>
    </source>
</evidence>
<gene>
    <name evidence="2" type="ORF">QYE76_046541</name>
</gene>
<dbReference type="AlphaFoldDB" id="A0AAD8TPQ2"/>
<name>A0AAD8TPQ2_LOLMU</name>
<dbReference type="Proteomes" id="UP001231189">
    <property type="component" value="Unassembled WGS sequence"/>
</dbReference>
<evidence type="ECO:0000313" key="2">
    <source>
        <dbReference type="EMBL" id="KAK1685693.1"/>
    </source>
</evidence>
<accession>A0AAD8TPQ2</accession>
<keyword evidence="1" id="KW-0812">Transmembrane</keyword>
<dbReference type="EMBL" id="JAUUTY010000002">
    <property type="protein sequence ID" value="KAK1685693.1"/>
    <property type="molecule type" value="Genomic_DNA"/>
</dbReference>
<keyword evidence="1" id="KW-0472">Membrane</keyword>
<reference evidence="2" key="1">
    <citation type="submission" date="2023-07" db="EMBL/GenBank/DDBJ databases">
        <title>A chromosome-level genome assembly of Lolium multiflorum.</title>
        <authorList>
            <person name="Chen Y."/>
            <person name="Copetti D."/>
            <person name="Kolliker R."/>
            <person name="Studer B."/>
        </authorList>
    </citation>
    <scope>NUCLEOTIDE SEQUENCE</scope>
    <source>
        <strain evidence="2">02402/16</strain>
        <tissue evidence="2">Leaf</tissue>
    </source>
</reference>
<evidence type="ECO:0000313" key="3">
    <source>
        <dbReference type="Proteomes" id="UP001231189"/>
    </source>
</evidence>
<comment type="caution">
    <text evidence="2">The sequence shown here is derived from an EMBL/GenBank/DDBJ whole genome shotgun (WGS) entry which is preliminary data.</text>
</comment>